<dbReference type="AlphaFoldDB" id="A0A1H3L1N0"/>
<dbReference type="RefSeq" id="WP_092691092.1">
    <property type="nucleotide sequence ID" value="NZ_FNPK01000015.1"/>
</dbReference>
<protein>
    <recommendedName>
        <fullName evidence="6">Chromate resistance exported protein</fullName>
    </recommendedName>
</protein>
<evidence type="ECO:0000313" key="5">
    <source>
        <dbReference type="Proteomes" id="UP000199035"/>
    </source>
</evidence>
<feature type="domain" description="ChrB N-terminal" evidence="3">
    <location>
        <begin position="18"/>
        <end position="146"/>
    </location>
</feature>
<sequence>MKLVLLISSLPSQSTTARMRIWRSLKSNGAATLRDGVYLLPAIHSEKFQSVVHDHLNEHGHAYIFQTEAPENLDLAQLFDRTEEYEELRTEILQIQNNLEENKKKEHLKQIRKLRKNLNSLIEIDFFPNTHQSKTLNELTRLEHAIARLGEYDEPNNFEQPLDVLFKQDFQNKIWATRKRPWVDRLASAWIIQKFVDPQAKFIWLEHPNDCPKDALGFDFDHAQFTHVNNLVSFEVLIHSFELQNPALNKIAEIVHFLDVGGNEPAEALGIEKILQGLRSTITNDDQLLYLSNHIFDGLYADFQRNLT</sequence>
<organism evidence="4 5">
    <name type="scientific">Acinetobacter kyonggiensis</name>
    <dbReference type="NCBI Taxonomy" id="595670"/>
    <lineage>
        <taxon>Bacteria</taxon>
        <taxon>Pseudomonadati</taxon>
        <taxon>Pseudomonadota</taxon>
        <taxon>Gammaproteobacteria</taxon>
        <taxon>Moraxellales</taxon>
        <taxon>Moraxellaceae</taxon>
        <taxon>Acinetobacter</taxon>
    </lineage>
</organism>
<evidence type="ECO:0000313" key="4">
    <source>
        <dbReference type="EMBL" id="SDY58417.1"/>
    </source>
</evidence>
<accession>A0A1H3L1N0</accession>
<dbReference type="STRING" id="595670.SAMN05421643_11553"/>
<dbReference type="Pfam" id="PF09828">
    <property type="entry name" value="ChrB_C"/>
    <property type="match status" value="1"/>
</dbReference>
<evidence type="ECO:0000256" key="1">
    <source>
        <dbReference type="SAM" id="Coils"/>
    </source>
</evidence>
<evidence type="ECO:0008006" key="6">
    <source>
        <dbReference type="Google" id="ProtNLM"/>
    </source>
</evidence>
<evidence type="ECO:0000259" key="2">
    <source>
        <dbReference type="Pfam" id="PF09828"/>
    </source>
</evidence>
<dbReference type="InterPro" id="IPR018634">
    <property type="entry name" value="ChrB_C"/>
</dbReference>
<keyword evidence="1" id="KW-0175">Coiled coil</keyword>
<dbReference type="Pfam" id="PF20229">
    <property type="entry name" value="ChrB_N"/>
    <property type="match status" value="1"/>
</dbReference>
<dbReference type="Proteomes" id="UP000199035">
    <property type="component" value="Unassembled WGS sequence"/>
</dbReference>
<feature type="coiled-coil region" evidence="1">
    <location>
        <begin position="85"/>
        <end position="124"/>
    </location>
</feature>
<feature type="domain" description="ChrB C-terminal" evidence="2">
    <location>
        <begin position="175"/>
        <end position="301"/>
    </location>
</feature>
<keyword evidence="5" id="KW-1185">Reference proteome</keyword>
<name>A0A1H3L1N0_9GAMM</name>
<dbReference type="EMBL" id="FNPK01000015">
    <property type="protein sequence ID" value="SDY58417.1"/>
    <property type="molecule type" value="Genomic_DNA"/>
</dbReference>
<proteinExistence type="predicted"/>
<reference evidence="5" key="1">
    <citation type="submission" date="2016-10" db="EMBL/GenBank/DDBJ databases">
        <authorList>
            <person name="Varghese N."/>
            <person name="Submissions S."/>
        </authorList>
    </citation>
    <scope>NUCLEOTIDE SEQUENCE [LARGE SCALE GENOMIC DNA]</scope>
    <source>
        <strain evidence="5">ANC 5109</strain>
    </source>
</reference>
<evidence type="ECO:0000259" key="3">
    <source>
        <dbReference type="Pfam" id="PF20229"/>
    </source>
</evidence>
<dbReference type="InterPro" id="IPR046858">
    <property type="entry name" value="ChrB_N"/>
</dbReference>
<gene>
    <name evidence="4" type="ORF">SAMN05421643_11553</name>
</gene>